<reference evidence="1" key="1">
    <citation type="submission" date="2016-09" db="EMBL/GenBank/DDBJ databases">
        <authorList>
            <person name="Hebert L."/>
            <person name="Moumen B."/>
        </authorList>
    </citation>
    <scope>NUCLEOTIDE SEQUENCE [LARGE SCALE GENOMIC DNA]</scope>
    <source>
        <strain evidence="1">OVI</strain>
    </source>
</reference>
<name>A0A1G4IK10_TRYEQ</name>
<organism evidence="1 2">
    <name type="scientific">Trypanosoma equiperdum</name>
    <dbReference type="NCBI Taxonomy" id="5694"/>
    <lineage>
        <taxon>Eukaryota</taxon>
        <taxon>Discoba</taxon>
        <taxon>Euglenozoa</taxon>
        <taxon>Kinetoplastea</taxon>
        <taxon>Metakinetoplastina</taxon>
        <taxon>Trypanosomatida</taxon>
        <taxon>Trypanosomatidae</taxon>
        <taxon>Trypanosoma</taxon>
    </lineage>
</organism>
<dbReference type="InterPro" id="IPR011990">
    <property type="entry name" value="TPR-like_helical_dom_sf"/>
</dbReference>
<keyword evidence="2" id="KW-1185">Reference proteome</keyword>
<accession>A0A1G4IK10</accession>
<dbReference type="PANTHER" id="PTHR47930">
    <property type="entry name" value="YALI0C12947P"/>
    <property type="match status" value="1"/>
</dbReference>
<evidence type="ECO:0000313" key="2">
    <source>
        <dbReference type="Proteomes" id="UP000195570"/>
    </source>
</evidence>
<dbReference type="Proteomes" id="UP000195570">
    <property type="component" value="Unassembled WGS sequence"/>
</dbReference>
<dbReference type="GeneID" id="92378181"/>
<evidence type="ECO:0000313" key="1">
    <source>
        <dbReference type="EMBL" id="SCU72663.1"/>
    </source>
</evidence>
<proteinExistence type="predicted"/>
<dbReference type="PANTHER" id="PTHR47930:SF2">
    <property type="entry name" value="PENTATRICOPEPTIDE REPEAT PROTEIN (AFU_ORTHOLOGUE AFUA_8G04250)"/>
    <property type="match status" value="1"/>
</dbReference>
<gene>
    <name evidence="1" type="ORF">TEOVI_000424100</name>
</gene>
<dbReference type="AlphaFoldDB" id="A0A1G4IK10"/>
<dbReference type="Gene3D" id="1.25.40.10">
    <property type="entry name" value="Tetratricopeptide repeat domain"/>
    <property type="match status" value="2"/>
</dbReference>
<protein>
    <submittedName>
        <fullName evidence="1">Uncharacterized protein</fullName>
    </submittedName>
</protein>
<comment type="caution">
    <text evidence="1">The sequence shown here is derived from an EMBL/GenBank/DDBJ whole genome shotgun (WGS) entry which is preliminary data.</text>
</comment>
<sequence length="928" mass="102153">MTLTLLRRGKSFDVTATKAFLLSRKHRYFPAVFDQSLEPLSGSHKQPKNVTRDVASSIKETTRIAENKSSLNYGVPGERGRSTTGITSPLAYLYRVQHGHFESLVALMSAPCAPHPLRVLADLLDEVGRLKSQLAENPGEGGYVVQSCEDQNDALKVLDRVTRSLSDVLDVRAVLRRAIGMLKDATEAASALGDVLSERELQRELREVEMLAQRLRHWSATTEEQHNSLYTCGENNGNLLKWTLPDVVTVEIRRALLVVCGLTGAYALAVECLEEIIALSDLNNHIEKKLNRQVIREGGWERKAKGTSHQRVHKAVVEETTFALDNVVESVEGELRQHLIAVSAEDHIMAITSCAQTRKFDIAHSLFQRFMQHAECGTFVITADDVTAALVALARCSGNTADFAMTQELLVKSEAARVVPVSVDLYTALIEAAGRASENPRRLEVALALYRQLRDGGFDPTPDTYAALIACCASAQEPTMGFGFYHEARQQCGVGGLTPAVYTNLLLAYARAGYGSDARTTLEVLVEAGAPLTRSAFHAVLACAVTHRDAQEVLQLMQSKYNIAPTPQTYAYLIAAAGAESVGVSTVLSIFDWQEMAIKSLLERYPCVGNTVPQTLLEKCNTQRTALSTSEVAPELEKEVLSLYPAYGEALELALLQLRVDPRVDPRLEPYIRPLLRVAQRRMNSFTTMAPQAPTFVPKGAAIAVLAADVLANIEEYFLPFVSFYSAVVIPYSSLVALQRGGGRRVNAAAAATPVRLLSDPLYCECGGEKRQIQQARRTALLRFLQKYQDVIHLVSLAEELALSRDCDRYGIGVKRTFTRCAALALNLARKDIQNVTKIYAEQECQIVLVSTNFEKCGRFVVDVKKELLQRGDADQSPKKGTRDSLQGLKAGLRRVSYHNPRTSPDWRPPVVSVKSLVTDPALSMSRV</sequence>
<dbReference type="VEuPathDB" id="TriTrypDB:TEOVI_000424100"/>
<dbReference type="RefSeq" id="XP_067083136.1">
    <property type="nucleotide sequence ID" value="XM_067227035.1"/>
</dbReference>
<dbReference type="EMBL" id="CZPT02001895">
    <property type="protein sequence ID" value="SCU72663.1"/>
    <property type="molecule type" value="Genomic_DNA"/>
</dbReference>